<keyword evidence="3" id="KW-1185">Reference proteome</keyword>
<comment type="caution">
    <text evidence="2">The sequence shown here is derived from an EMBL/GenBank/DDBJ whole genome shotgun (WGS) entry which is preliminary data.</text>
</comment>
<proteinExistence type="predicted"/>
<dbReference type="InterPro" id="IPR018713">
    <property type="entry name" value="MPAB/Lcp_cat_dom"/>
</dbReference>
<dbReference type="GO" id="GO:0016491">
    <property type="term" value="F:oxidoreductase activity"/>
    <property type="evidence" value="ECO:0007669"/>
    <property type="project" value="InterPro"/>
</dbReference>
<dbReference type="AlphaFoldDB" id="A0A1X2EN98"/>
<protein>
    <recommendedName>
        <fullName evidence="1">ER-bound oxygenase mpaB/mpaB'/Rubber oxygenase catalytic domain-containing protein</fullName>
    </recommendedName>
</protein>
<dbReference type="RefSeq" id="WP_165756435.1">
    <property type="nucleotide sequence ID" value="NZ_JACKSN010000030.1"/>
</dbReference>
<accession>A0A1X2EN98</accession>
<dbReference type="EMBL" id="LQPZ01000013">
    <property type="protein sequence ID" value="ORX07035.1"/>
    <property type="molecule type" value="Genomic_DNA"/>
</dbReference>
<dbReference type="PANTHER" id="PTHR36151:SF3">
    <property type="entry name" value="ER-BOUND OXYGENASE MPAB_MPAB'_RUBBER OXYGENASE CATALYTIC DOMAIN-CONTAINING PROTEIN"/>
    <property type="match status" value="1"/>
</dbReference>
<dbReference type="STRING" id="1798.AWC30_05620"/>
<sequence length="339" mass="36891">MSPSVLLTDHLVGRLFGKRGRRALALADAPRLDDGYFGPDSISWRVWSNPAVLAMAGILGSIVAVLDPVGAAGIDQHSTYTTDPLGRVQRSNAFFVGAVFGDSARADKLGRDLFRRHAHVTGVEPTAGTKYQANQLDYLVYTYVTGWPCLWDIYKTFSGDTVTEEDERAFYAENNIIGELLGIPRGVLPRSPEEVAAYVDDAERHRMKLTPGAQDLIHYFLHPPFKPTWPMAFASPFLRVVSWAALSQLRPGARAVAGIPAMPVRTAFAKAAMRIAVQAVKLPVIDRLVALGGFEAWGYRHNALRYTPGTGRVAFDHDPGLALQRGKGGTLPAGEAARV</sequence>
<dbReference type="Pfam" id="PF09995">
    <property type="entry name" value="MPAB_Lcp_cat"/>
    <property type="match status" value="1"/>
</dbReference>
<feature type="domain" description="ER-bound oxygenase mpaB/mpaB'/Rubber oxygenase catalytic" evidence="1">
    <location>
        <begin position="44"/>
        <end position="275"/>
    </location>
</feature>
<dbReference type="PANTHER" id="PTHR36151">
    <property type="entry name" value="BLR2777 PROTEIN"/>
    <property type="match status" value="1"/>
</dbReference>
<dbReference type="Proteomes" id="UP000193090">
    <property type="component" value="Unassembled WGS sequence"/>
</dbReference>
<evidence type="ECO:0000313" key="3">
    <source>
        <dbReference type="Proteomes" id="UP000193090"/>
    </source>
</evidence>
<evidence type="ECO:0000313" key="2">
    <source>
        <dbReference type="EMBL" id="ORX07035.1"/>
    </source>
</evidence>
<evidence type="ECO:0000259" key="1">
    <source>
        <dbReference type="Pfam" id="PF09995"/>
    </source>
</evidence>
<reference evidence="2 3" key="1">
    <citation type="submission" date="2016-01" db="EMBL/GenBank/DDBJ databases">
        <title>The new phylogeny of the genus Mycobacterium.</title>
        <authorList>
            <person name="Tarcisio F."/>
            <person name="Conor M."/>
            <person name="Antonella G."/>
            <person name="Elisabetta G."/>
            <person name="Giulia F.S."/>
            <person name="Sara T."/>
            <person name="Anna F."/>
            <person name="Clotilde B."/>
            <person name="Roberto B."/>
            <person name="Veronica D.S."/>
            <person name="Fabio R."/>
            <person name="Monica P."/>
            <person name="Olivier J."/>
            <person name="Enrico T."/>
            <person name="Nicola S."/>
        </authorList>
    </citation>
    <scope>NUCLEOTIDE SEQUENCE [LARGE SCALE GENOMIC DNA]</scope>
    <source>
        <strain evidence="2 3">DSM 44153</strain>
    </source>
</reference>
<name>A0A1X2EN98_9MYCO</name>
<gene>
    <name evidence="2" type="ORF">AWC30_05620</name>
</gene>
<organism evidence="2 3">
    <name type="scientific">Mycolicibacillus trivialis</name>
    <dbReference type="NCBI Taxonomy" id="1798"/>
    <lineage>
        <taxon>Bacteria</taxon>
        <taxon>Bacillati</taxon>
        <taxon>Actinomycetota</taxon>
        <taxon>Actinomycetes</taxon>
        <taxon>Mycobacteriales</taxon>
        <taxon>Mycobacteriaceae</taxon>
        <taxon>Mycolicibacillus</taxon>
    </lineage>
</organism>